<evidence type="ECO:0000313" key="2">
    <source>
        <dbReference type="EMBL" id="CAB1450507.1"/>
    </source>
</evidence>
<evidence type="ECO:0000313" key="3">
    <source>
        <dbReference type="Proteomes" id="UP001153269"/>
    </source>
</evidence>
<gene>
    <name evidence="2" type="ORF">PLEPLA_LOCUS38199</name>
</gene>
<keyword evidence="3" id="KW-1185">Reference proteome</keyword>
<proteinExistence type="predicted"/>
<dbReference type="AlphaFoldDB" id="A0A9N7VJI8"/>
<sequence>MRLWQLVVPSHKALDPSLVISTERLQTRLRSRRKLCKLILTEVLSVPSVSDVSSTCSSVPTGHSGHPETPQDVSTGITAHLLKHHVSQGSGASTNQQVAGSIPVC</sequence>
<dbReference type="Proteomes" id="UP001153269">
    <property type="component" value="Unassembled WGS sequence"/>
</dbReference>
<comment type="caution">
    <text evidence="2">The sequence shown here is derived from an EMBL/GenBank/DDBJ whole genome shotgun (WGS) entry which is preliminary data.</text>
</comment>
<feature type="region of interest" description="Disordered" evidence="1">
    <location>
        <begin position="51"/>
        <end position="73"/>
    </location>
</feature>
<evidence type="ECO:0000256" key="1">
    <source>
        <dbReference type="SAM" id="MobiDB-lite"/>
    </source>
</evidence>
<organism evidence="2 3">
    <name type="scientific">Pleuronectes platessa</name>
    <name type="common">European plaice</name>
    <dbReference type="NCBI Taxonomy" id="8262"/>
    <lineage>
        <taxon>Eukaryota</taxon>
        <taxon>Metazoa</taxon>
        <taxon>Chordata</taxon>
        <taxon>Craniata</taxon>
        <taxon>Vertebrata</taxon>
        <taxon>Euteleostomi</taxon>
        <taxon>Actinopterygii</taxon>
        <taxon>Neopterygii</taxon>
        <taxon>Teleostei</taxon>
        <taxon>Neoteleostei</taxon>
        <taxon>Acanthomorphata</taxon>
        <taxon>Carangaria</taxon>
        <taxon>Pleuronectiformes</taxon>
        <taxon>Pleuronectoidei</taxon>
        <taxon>Pleuronectidae</taxon>
        <taxon>Pleuronectes</taxon>
    </lineage>
</organism>
<accession>A0A9N7VJI8</accession>
<dbReference type="EMBL" id="CADEAL010004057">
    <property type="protein sequence ID" value="CAB1450507.1"/>
    <property type="molecule type" value="Genomic_DNA"/>
</dbReference>
<name>A0A9N7VJI8_PLEPL</name>
<protein>
    <submittedName>
        <fullName evidence="2">Uncharacterized protein</fullName>
    </submittedName>
</protein>
<reference evidence="2" key="1">
    <citation type="submission" date="2020-03" db="EMBL/GenBank/DDBJ databases">
        <authorList>
            <person name="Weist P."/>
        </authorList>
    </citation>
    <scope>NUCLEOTIDE SEQUENCE</scope>
</reference>